<comment type="caution">
    <text evidence="16">The sequence shown here is derived from an EMBL/GenBank/DDBJ whole genome shotgun (WGS) entry which is preliminary data.</text>
</comment>
<dbReference type="EMBL" id="BQOL01000002">
    <property type="protein sequence ID" value="GKI20319.1"/>
    <property type="molecule type" value="Genomic_DNA"/>
</dbReference>
<dbReference type="Pfam" id="PF00512">
    <property type="entry name" value="HisKA"/>
    <property type="match status" value="1"/>
</dbReference>
<keyword evidence="6" id="KW-0812">Transmembrane</keyword>
<dbReference type="InterPro" id="IPR001789">
    <property type="entry name" value="Sig_transdc_resp-reg_receiver"/>
</dbReference>
<dbReference type="InterPro" id="IPR013655">
    <property type="entry name" value="PAS_fold_3"/>
</dbReference>
<dbReference type="GO" id="GO:0005524">
    <property type="term" value="F:ATP binding"/>
    <property type="evidence" value="ECO:0007669"/>
    <property type="project" value="UniProtKB-KW"/>
</dbReference>
<dbReference type="Gene3D" id="3.30.565.10">
    <property type="entry name" value="Histidine kinase-like ATPase, C-terminal domain"/>
    <property type="match status" value="1"/>
</dbReference>
<dbReference type="EC" id="2.7.13.3" evidence="3"/>
<sequence length="1049" mass="120620">MNLLKKPYGLTLQALLWVMIFGCLLAHPFTNATSSPPGDKREYVLIINSYNESSSWSWEIITDITARIEQIENLEVYVEHMNMLLMDQQSDLDNFRANLAREYGKNPPRMLIYIGAPAFTMRDFAEKEWGKGIPSIICAEEDFIGPDKYYVSKQAIPHSERIPLRKLNGEYNLTLLYAPIYLEQTIELMRRMIPEMNRLVFVRDGRYINQQYEEELSKLLQTDYPGMRFTSYKASNMSVDQLLDSLNVTDTRHTGVLFSSWHYTRNIAGNTEITANPFKIIASSTAPLFALWPPSVKNSGVVGGFTYDTGEYNRQVIATFDTILEGRQPRDIPFYVPSGARPTFNYPAMLRNKISPEICPPDSVFIDKPETFAERNRTAIILCGGFFLLFILFQQWRIRVMRKVEAARRRESESQIKYANLFNRMPIIYIQERVIFDEKHYPADTEFSDINAYFERTFLPRNQVVGKRGSELFADSFSEFLRLVNIVLTENRTVTYPFYYKPLDIFFEVILSRSYLTDHIDIFCLDGTALHKAQQKLDSINHKLSLALDVANIVPWKCDLNNRTILCDINKPVKAASGEAILQNEASLSVSDECYFSKIHKEDRDRIRQAYDDLIAGRTDKVCEEYRVISNESGHWHMEWVEALAAVESFDAQGRPKTLVGTSQVITERKRMEQELLSARDRAEESNRLKTAFLANMSHEIRTPLNAIVGFSAILASTDEEQEKQEYVSIIENNNALLLQLIGDILDLSKIEAGTLDFIHTDFDLNELMREKENVIRMKVREGVELLFEQKYEQCSVCTDRNRLSQVIINLLTNAAKFTQTGSIRFGYEMRDRELYFWVSDTGSGIPADKTEQVFERFVKLNTFKQGTGLGLSICKMIVEHLGGRIGVESEEGKGSKFWFILPYVPGKAAAQRTEEQYPIISIEKDKLVILIAEDNDSNYRLFESILRKEYTLLHAWNGQEAVEIYRQRRPHLVLMDINMPMMNGYEAAAEIRKLSDSVPIIAVTAFAFASDEQKVLQSGFDGYMAKPINALQLRTQIVDMLRKHVVLL</sequence>
<keyword evidence="9" id="KW-0067">ATP-binding</keyword>
<dbReference type="InterPro" id="IPR011006">
    <property type="entry name" value="CheY-like_superfamily"/>
</dbReference>
<feature type="modified residue" description="4-aspartylphosphate" evidence="12">
    <location>
        <position position="977"/>
    </location>
</feature>
<dbReference type="Gene3D" id="3.40.50.2300">
    <property type="match status" value="3"/>
</dbReference>
<evidence type="ECO:0000256" key="3">
    <source>
        <dbReference type="ARBA" id="ARBA00012438"/>
    </source>
</evidence>
<evidence type="ECO:0000313" key="16">
    <source>
        <dbReference type="EMBL" id="GKI20319.1"/>
    </source>
</evidence>
<reference evidence="16" key="1">
    <citation type="submission" date="2022-01" db="EMBL/GenBank/DDBJ databases">
        <title>Novel bile acid biosynthetic pathways are enriched in the microbiome of centenarians.</title>
        <authorList>
            <person name="Sato Y."/>
            <person name="Atarashi K."/>
            <person name="Plichta R.D."/>
            <person name="Arai Y."/>
            <person name="Sasajima S."/>
            <person name="Kearney M.S."/>
            <person name="Suda W."/>
            <person name="Takeshita K."/>
            <person name="Sasaki T."/>
            <person name="Okamoto S."/>
            <person name="Skelly N.A."/>
            <person name="Okamura Y."/>
            <person name="Vlamakis H."/>
            <person name="Li Y."/>
            <person name="Tanoue T."/>
            <person name="Takei H."/>
            <person name="Nittono H."/>
            <person name="Narushima S."/>
            <person name="Irie J."/>
            <person name="Itoh H."/>
            <person name="Moriya K."/>
            <person name="Sugiura Y."/>
            <person name="Suematsu M."/>
            <person name="Moritoki N."/>
            <person name="Shibata S."/>
            <person name="Littman R.D."/>
            <person name="Fischbach A.M."/>
            <person name="Uwamino Y."/>
            <person name="Inoue T."/>
            <person name="Honda A."/>
            <person name="Hattori M."/>
            <person name="Murai T."/>
            <person name="Xavier J.R."/>
            <person name="Hirose N."/>
            <person name="Honda K."/>
        </authorList>
    </citation>
    <scope>NUCLEOTIDE SEQUENCE</scope>
    <source>
        <strain evidence="16">CE91-St16</strain>
    </source>
</reference>
<evidence type="ECO:0000256" key="9">
    <source>
        <dbReference type="ARBA" id="ARBA00022840"/>
    </source>
</evidence>
<dbReference type="PROSITE" id="PS50113">
    <property type="entry name" value="PAC"/>
    <property type="match status" value="1"/>
</dbReference>
<evidence type="ECO:0000256" key="1">
    <source>
        <dbReference type="ARBA" id="ARBA00000085"/>
    </source>
</evidence>
<proteinExistence type="predicted"/>
<accession>A0AA37NPU1</accession>
<evidence type="ECO:0000256" key="2">
    <source>
        <dbReference type="ARBA" id="ARBA00004370"/>
    </source>
</evidence>
<dbReference type="GO" id="GO:0005886">
    <property type="term" value="C:plasma membrane"/>
    <property type="evidence" value="ECO:0007669"/>
    <property type="project" value="TreeGrafter"/>
</dbReference>
<dbReference type="InterPro" id="IPR036890">
    <property type="entry name" value="HATPase_C_sf"/>
</dbReference>
<dbReference type="InterPro" id="IPR003594">
    <property type="entry name" value="HATPase_dom"/>
</dbReference>
<dbReference type="InterPro" id="IPR035965">
    <property type="entry name" value="PAS-like_dom_sf"/>
</dbReference>
<evidence type="ECO:0000256" key="7">
    <source>
        <dbReference type="ARBA" id="ARBA00022741"/>
    </source>
</evidence>
<dbReference type="SMART" id="SM00448">
    <property type="entry name" value="REC"/>
    <property type="match status" value="1"/>
</dbReference>
<dbReference type="FunFam" id="3.30.565.10:FF:000006">
    <property type="entry name" value="Sensor histidine kinase WalK"/>
    <property type="match status" value="1"/>
</dbReference>
<dbReference type="InterPro" id="IPR004358">
    <property type="entry name" value="Sig_transdc_His_kin-like_C"/>
</dbReference>
<dbReference type="Gene3D" id="1.10.287.130">
    <property type="match status" value="1"/>
</dbReference>
<dbReference type="FunFam" id="1.10.287.130:FF:000004">
    <property type="entry name" value="Ethylene receptor 1"/>
    <property type="match status" value="1"/>
</dbReference>
<keyword evidence="10" id="KW-1133">Transmembrane helix</keyword>
<keyword evidence="8 16" id="KW-0418">Kinase</keyword>
<evidence type="ECO:0000259" key="14">
    <source>
        <dbReference type="PROSITE" id="PS50110"/>
    </source>
</evidence>
<evidence type="ECO:0000313" key="17">
    <source>
        <dbReference type="Proteomes" id="UP001055105"/>
    </source>
</evidence>
<dbReference type="InterPro" id="IPR005467">
    <property type="entry name" value="His_kinase_dom"/>
</dbReference>
<evidence type="ECO:0000256" key="11">
    <source>
        <dbReference type="ARBA" id="ARBA00023136"/>
    </source>
</evidence>
<dbReference type="PRINTS" id="PR00344">
    <property type="entry name" value="BCTRLSENSOR"/>
</dbReference>
<dbReference type="Pfam" id="PF08447">
    <property type="entry name" value="PAS_3"/>
    <property type="match status" value="1"/>
</dbReference>
<dbReference type="PROSITE" id="PS50109">
    <property type="entry name" value="HIS_KIN"/>
    <property type="match status" value="1"/>
</dbReference>
<dbReference type="InterPro" id="IPR000700">
    <property type="entry name" value="PAS-assoc_C"/>
</dbReference>
<dbReference type="Pfam" id="PF00072">
    <property type="entry name" value="Response_reg"/>
    <property type="match status" value="1"/>
</dbReference>
<evidence type="ECO:0000256" key="12">
    <source>
        <dbReference type="PROSITE-ProRule" id="PRU00169"/>
    </source>
</evidence>
<dbReference type="PANTHER" id="PTHR43047">
    <property type="entry name" value="TWO-COMPONENT HISTIDINE PROTEIN KINASE"/>
    <property type="match status" value="1"/>
</dbReference>
<dbReference type="InterPro" id="IPR036097">
    <property type="entry name" value="HisK_dim/P_sf"/>
</dbReference>
<keyword evidence="7" id="KW-0547">Nucleotide-binding</keyword>
<dbReference type="CDD" id="cd00082">
    <property type="entry name" value="HisKA"/>
    <property type="match status" value="1"/>
</dbReference>
<dbReference type="SMART" id="SM00388">
    <property type="entry name" value="HisKA"/>
    <property type="match status" value="1"/>
</dbReference>
<feature type="domain" description="PAC" evidence="15">
    <location>
        <begin position="622"/>
        <end position="678"/>
    </location>
</feature>
<evidence type="ECO:0000256" key="4">
    <source>
        <dbReference type="ARBA" id="ARBA00022553"/>
    </source>
</evidence>
<dbReference type="SUPFAM" id="SSF55874">
    <property type="entry name" value="ATPase domain of HSP90 chaperone/DNA topoisomerase II/histidine kinase"/>
    <property type="match status" value="1"/>
</dbReference>
<dbReference type="Proteomes" id="UP001055105">
    <property type="component" value="Unassembled WGS sequence"/>
</dbReference>
<dbReference type="AlphaFoldDB" id="A0AA37NPU1"/>
<dbReference type="SUPFAM" id="SSF55785">
    <property type="entry name" value="PYP-like sensor domain (PAS domain)"/>
    <property type="match status" value="1"/>
</dbReference>
<dbReference type="CDD" id="cd17546">
    <property type="entry name" value="REC_hyHK_CKI1_RcsC-like"/>
    <property type="match status" value="1"/>
</dbReference>
<keyword evidence="5" id="KW-0808">Transferase</keyword>
<dbReference type="PROSITE" id="PS51257">
    <property type="entry name" value="PROKAR_LIPOPROTEIN"/>
    <property type="match status" value="1"/>
</dbReference>
<comment type="subcellular location">
    <subcellularLocation>
        <location evidence="2">Membrane</location>
    </subcellularLocation>
</comment>
<evidence type="ECO:0000256" key="6">
    <source>
        <dbReference type="ARBA" id="ARBA00022692"/>
    </source>
</evidence>
<dbReference type="InterPro" id="IPR003661">
    <property type="entry name" value="HisK_dim/P_dom"/>
</dbReference>
<dbReference type="Pfam" id="PF02518">
    <property type="entry name" value="HATPase_c"/>
    <property type="match status" value="1"/>
</dbReference>
<dbReference type="SUPFAM" id="SSF47384">
    <property type="entry name" value="Homodimeric domain of signal transducing histidine kinase"/>
    <property type="match status" value="1"/>
</dbReference>
<feature type="domain" description="Histidine kinase" evidence="13">
    <location>
        <begin position="696"/>
        <end position="906"/>
    </location>
</feature>
<gene>
    <name evidence="16" type="ORF">CE91St16_32270</name>
</gene>
<keyword evidence="11" id="KW-0472">Membrane</keyword>
<evidence type="ECO:0000259" key="13">
    <source>
        <dbReference type="PROSITE" id="PS50109"/>
    </source>
</evidence>
<dbReference type="SUPFAM" id="SSF52172">
    <property type="entry name" value="CheY-like"/>
    <property type="match status" value="1"/>
</dbReference>
<dbReference type="PANTHER" id="PTHR43047:SF72">
    <property type="entry name" value="OSMOSENSING HISTIDINE PROTEIN KINASE SLN1"/>
    <property type="match status" value="1"/>
</dbReference>
<organism evidence="16 17">
    <name type="scientific">Alistipes finegoldii</name>
    <dbReference type="NCBI Taxonomy" id="214856"/>
    <lineage>
        <taxon>Bacteria</taxon>
        <taxon>Pseudomonadati</taxon>
        <taxon>Bacteroidota</taxon>
        <taxon>Bacteroidia</taxon>
        <taxon>Bacteroidales</taxon>
        <taxon>Rikenellaceae</taxon>
        <taxon>Alistipes</taxon>
    </lineage>
</organism>
<protein>
    <recommendedName>
        <fullName evidence="3">histidine kinase</fullName>
        <ecNumber evidence="3">2.7.13.3</ecNumber>
    </recommendedName>
</protein>
<dbReference type="PROSITE" id="PS50110">
    <property type="entry name" value="RESPONSE_REGULATORY"/>
    <property type="match status" value="1"/>
</dbReference>
<evidence type="ECO:0000256" key="10">
    <source>
        <dbReference type="ARBA" id="ARBA00022989"/>
    </source>
</evidence>
<evidence type="ECO:0000256" key="8">
    <source>
        <dbReference type="ARBA" id="ARBA00022777"/>
    </source>
</evidence>
<dbReference type="GO" id="GO:0009927">
    <property type="term" value="F:histidine phosphotransfer kinase activity"/>
    <property type="evidence" value="ECO:0007669"/>
    <property type="project" value="TreeGrafter"/>
</dbReference>
<dbReference type="Gene3D" id="3.30.450.20">
    <property type="entry name" value="PAS domain"/>
    <property type="match status" value="1"/>
</dbReference>
<dbReference type="GO" id="GO:0000155">
    <property type="term" value="F:phosphorelay sensor kinase activity"/>
    <property type="evidence" value="ECO:0007669"/>
    <property type="project" value="InterPro"/>
</dbReference>
<dbReference type="SMART" id="SM00387">
    <property type="entry name" value="HATPase_c"/>
    <property type="match status" value="1"/>
</dbReference>
<evidence type="ECO:0000259" key="15">
    <source>
        <dbReference type="PROSITE" id="PS50113"/>
    </source>
</evidence>
<keyword evidence="4 12" id="KW-0597">Phosphoprotein</keyword>
<feature type="domain" description="Response regulatory" evidence="14">
    <location>
        <begin position="929"/>
        <end position="1042"/>
    </location>
</feature>
<dbReference type="RefSeq" id="WP_244077070.1">
    <property type="nucleotide sequence ID" value="NZ_AP025581.1"/>
</dbReference>
<evidence type="ECO:0000256" key="5">
    <source>
        <dbReference type="ARBA" id="ARBA00022679"/>
    </source>
</evidence>
<name>A0AA37NPU1_9BACT</name>
<comment type="catalytic activity">
    <reaction evidence="1">
        <text>ATP + protein L-histidine = ADP + protein N-phospho-L-histidine.</text>
        <dbReference type="EC" id="2.7.13.3"/>
    </reaction>
</comment>